<evidence type="ECO:0000313" key="3">
    <source>
        <dbReference type="Proteomes" id="UP000002037"/>
    </source>
</evidence>
<dbReference type="AlphaFoldDB" id="C5MJF7"/>
<keyword evidence="1" id="KW-0472">Membrane</keyword>
<keyword evidence="1" id="KW-1133">Transmembrane helix</keyword>
<dbReference type="VEuPathDB" id="FungiDB:CTRG_06200"/>
<evidence type="ECO:0000256" key="1">
    <source>
        <dbReference type="SAM" id="Phobius"/>
    </source>
</evidence>
<gene>
    <name evidence="2" type="ORF">CTRG_06200</name>
</gene>
<dbReference type="Proteomes" id="UP000002037">
    <property type="component" value="Unassembled WGS sequence"/>
</dbReference>
<dbReference type="KEGG" id="ctp:CTRG_06200"/>
<reference evidence="2 3" key="1">
    <citation type="journal article" date="2009" name="Nature">
        <title>Evolution of pathogenicity and sexual reproduction in eight Candida genomes.</title>
        <authorList>
            <person name="Butler G."/>
            <person name="Rasmussen M.D."/>
            <person name="Lin M.F."/>
            <person name="Santos M.A."/>
            <person name="Sakthikumar S."/>
            <person name="Munro C.A."/>
            <person name="Rheinbay E."/>
            <person name="Grabherr M."/>
            <person name="Forche A."/>
            <person name="Reedy J.L."/>
            <person name="Agrafioti I."/>
            <person name="Arnaud M.B."/>
            <person name="Bates S."/>
            <person name="Brown A.J."/>
            <person name="Brunke S."/>
            <person name="Costanzo M.C."/>
            <person name="Fitzpatrick D.A."/>
            <person name="de Groot P.W."/>
            <person name="Harris D."/>
            <person name="Hoyer L.L."/>
            <person name="Hube B."/>
            <person name="Klis F.M."/>
            <person name="Kodira C."/>
            <person name="Lennard N."/>
            <person name="Logue M.E."/>
            <person name="Martin R."/>
            <person name="Neiman A.M."/>
            <person name="Nikolaou E."/>
            <person name="Quail M.A."/>
            <person name="Quinn J."/>
            <person name="Santos M.C."/>
            <person name="Schmitzberger F.F."/>
            <person name="Sherlock G."/>
            <person name="Shah P."/>
            <person name="Silverstein K.A."/>
            <person name="Skrzypek M.S."/>
            <person name="Soll D."/>
            <person name="Staggs R."/>
            <person name="Stansfield I."/>
            <person name="Stumpf M.P."/>
            <person name="Sudbery P.E."/>
            <person name="Srikantha T."/>
            <person name="Zeng Q."/>
            <person name="Berman J."/>
            <person name="Berriman M."/>
            <person name="Heitman J."/>
            <person name="Gow N.A."/>
            <person name="Lorenz M.C."/>
            <person name="Birren B.W."/>
            <person name="Kellis M."/>
            <person name="Cuomo C.A."/>
        </authorList>
    </citation>
    <scope>NUCLEOTIDE SEQUENCE [LARGE SCALE GENOMIC DNA]</scope>
    <source>
        <strain evidence="3">ATCC MYA-3404 / T1</strain>
    </source>
</reference>
<name>C5MJF7_CANTT</name>
<dbReference type="EMBL" id="GG692406">
    <property type="protein sequence ID" value="EER30160.1"/>
    <property type="molecule type" value="Genomic_DNA"/>
</dbReference>
<keyword evidence="1" id="KW-0812">Transmembrane</keyword>
<proteinExistence type="predicted"/>
<dbReference type="RefSeq" id="XP_002546722.1">
    <property type="nucleotide sequence ID" value="XM_002546676.1"/>
</dbReference>
<accession>C5MJF7</accession>
<keyword evidence="3" id="KW-1185">Reference proteome</keyword>
<evidence type="ECO:0000313" key="2">
    <source>
        <dbReference type="EMBL" id="EER30160.1"/>
    </source>
</evidence>
<protein>
    <submittedName>
        <fullName evidence="2">Uncharacterized protein</fullName>
    </submittedName>
</protein>
<feature type="transmembrane region" description="Helical" evidence="1">
    <location>
        <begin position="80"/>
        <end position="102"/>
    </location>
</feature>
<organism evidence="2 3">
    <name type="scientific">Candida tropicalis (strain ATCC MYA-3404 / T1)</name>
    <name type="common">Yeast</name>
    <dbReference type="NCBI Taxonomy" id="294747"/>
    <lineage>
        <taxon>Eukaryota</taxon>
        <taxon>Fungi</taxon>
        <taxon>Dikarya</taxon>
        <taxon>Ascomycota</taxon>
        <taxon>Saccharomycotina</taxon>
        <taxon>Pichiomycetes</taxon>
        <taxon>Debaryomycetaceae</taxon>
        <taxon>Candida/Lodderomyces clade</taxon>
        <taxon>Candida</taxon>
    </lineage>
</organism>
<dbReference type="GeneID" id="8300061"/>
<sequence length="129" mass="14957">MFSYTYGGSRTSRHSYSYSCSSFLPSFGVSNTCFTGYVISCIQNESKNVRQRNFCPIKLHTKIPGVLFFSSHTQTLTRCLSAYWCAVSICIYIYIWCAYIWYSLSLNCFDFLQFLSPPKKKDSIKITKY</sequence>